<dbReference type="InterPro" id="IPR013763">
    <property type="entry name" value="Cyclin-like_dom"/>
</dbReference>
<accession>A0A6A3KUB7</accession>
<keyword evidence="1" id="KW-0195">Cyclin</keyword>
<dbReference type="GO" id="GO:0006357">
    <property type="term" value="P:regulation of transcription by RNA polymerase II"/>
    <property type="evidence" value="ECO:0007669"/>
    <property type="project" value="InterPro"/>
</dbReference>
<dbReference type="EMBL" id="QXFT01001245">
    <property type="protein sequence ID" value="KAE9324289.1"/>
    <property type="molecule type" value="Genomic_DNA"/>
</dbReference>
<proteinExistence type="inferred from homology"/>
<sequence>MTTRPVPVRVVLPASVLARSPSREDGVSEAVERLHRAFGCELIQEAGVLLRLPQVVLATAQTLLQRFFYRQSLRQFDAFRVAVSCLFLAAKVEEKPKRIRDVLAVFYAMLRRRKWKRSSVAQQLVDVDGATFAQWRMWLIMVERQVLIDLGFSVYNVAQHPHKFVLYYVKVLDGSPQLAQQAWGYINDSLRADLCVRYSAQVIACAAIFLASRFQHVALPERPPWYALFDVDKTQLYAVSVAIMELYKQERIEWLEPLTDTNPFAVDDHPVEEAEESVTVDGKTEKDVSPQEPSSFVSAEAASTPAADNIGASQEVKVSTSSSAGKSSERKSRWGDVKTKSRRGPSRSPDARARRSRSRSQERDYRRRDTSTGERDRSRNYRRRSRSRSADRSRSSRSRKRRSRSYSRSRSRSSDRYRRRD</sequence>
<dbReference type="Gene3D" id="1.10.472.10">
    <property type="entry name" value="Cyclin-like"/>
    <property type="match status" value="2"/>
</dbReference>
<evidence type="ECO:0000256" key="2">
    <source>
        <dbReference type="SAM" id="MobiDB-lite"/>
    </source>
</evidence>
<feature type="region of interest" description="Disordered" evidence="2">
    <location>
        <begin position="263"/>
        <end position="421"/>
    </location>
</feature>
<dbReference type="Proteomes" id="UP000429607">
    <property type="component" value="Unassembled WGS sequence"/>
</dbReference>
<dbReference type="InterPro" id="IPR006671">
    <property type="entry name" value="Cyclin_N"/>
</dbReference>
<dbReference type="Proteomes" id="UP000434957">
    <property type="component" value="Unassembled WGS sequence"/>
</dbReference>
<evidence type="ECO:0000313" key="7">
    <source>
        <dbReference type="Proteomes" id="UP000434957"/>
    </source>
</evidence>
<reference evidence="4 6" key="1">
    <citation type="submission" date="2018-09" db="EMBL/GenBank/DDBJ databases">
        <title>Genomic investigation of the strawberry pathogen Phytophthora fragariae indicates pathogenicity is determined by transcriptional variation in three key races.</title>
        <authorList>
            <person name="Adams T.M."/>
            <person name="Armitage A.D."/>
            <person name="Sobczyk M.K."/>
            <person name="Bates H.J."/>
            <person name="Dunwell J.M."/>
            <person name="Nellist C.F."/>
            <person name="Harrison R.J."/>
        </authorList>
    </citation>
    <scope>NUCLEOTIDE SEQUENCE [LARGE SCALE GENOMIC DNA]</scope>
    <source>
        <strain evidence="4 6">SCRP249</strain>
        <strain evidence="5 7">SCRP333</strain>
    </source>
</reference>
<dbReference type="FunFam" id="1.10.472.10:FF:000031">
    <property type="entry name" value="cyclin-L1-1-like isoform X1"/>
    <property type="match status" value="1"/>
</dbReference>
<feature type="compositionally biased region" description="Basic residues" evidence="2">
    <location>
        <begin position="395"/>
        <end position="411"/>
    </location>
</feature>
<gene>
    <name evidence="4" type="ORF">PR001_g15999</name>
    <name evidence="5" type="ORF">PR003_g16769</name>
</gene>
<protein>
    <recommendedName>
        <fullName evidence="3">Cyclin-like domain-containing protein</fullName>
    </recommendedName>
</protein>
<evidence type="ECO:0000313" key="5">
    <source>
        <dbReference type="EMBL" id="KAE9324289.1"/>
    </source>
</evidence>
<dbReference type="GO" id="GO:0016538">
    <property type="term" value="F:cyclin-dependent protein serine/threonine kinase regulator activity"/>
    <property type="evidence" value="ECO:0007669"/>
    <property type="project" value="InterPro"/>
</dbReference>
<dbReference type="InterPro" id="IPR043198">
    <property type="entry name" value="Cyclin/Ssn8"/>
</dbReference>
<dbReference type="InterPro" id="IPR036915">
    <property type="entry name" value="Cyclin-like_sf"/>
</dbReference>
<comment type="similarity">
    <text evidence="1">Belongs to the cyclin family.</text>
</comment>
<feature type="domain" description="Cyclin-like" evidence="3">
    <location>
        <begin position="41"/>
        <end position="136"/>
    </location>
</feature>
<feature type="compositionally biased region" description="Basic and acidic residues" evidence="2">
    <location>
        <begin position="412"/>
        <end position="421"/>
    </location>
</feature>
<dbReference type="SUPFAM" id="SSF47954">
    <property type="entry name" value="Cyclin-like"/>
    <property type="match status" value="2"/>
</dbReference>
<feature type="compositionally biased region" description="Basic and acidic residues" evidence="2">
    <location>
        <begin position="327"/>
        <end position="339"/>
    </location>
</feature>
<dbReference type="CDD" id="cd20532">
    <property type="entry name" value="CYCLIN_CCNL_rpt1"/>
    <property type="match status" value="1"/>
</dbReference>
<keyword evidence="7" id="KW-1185">Reference proteome</keyword>
<name>A0A6A3KUB7_9STRA</name>
<dbReference type="PANTHER" id="PTHR10026">
    <property type="entry name" value="CYCLIN"/>
    <property type="match status" value="1"/>
</dbReference>
<evidence type="ECO:0000313" key="4">
    <source>
        <dbReference type="EMBL" id="KAE9011096.1"/>
    </source>
</evidence>
<dbReference type="Pfam" id="PF21797">
    <property type="entry name" value="CycT2-like_C"/>
    <property type="match status" value="1"/>
</dbReference>
<organism evidence="4 6">
    <name type="scientific">Phytophthora rubi</name>
    <dbReference type="NCBI Taxonomy" id="129364"/>
    <lineage>
        <taxon>Eukaryota</taxon>
        <taxon>Sar</taxon>
        <taxon>Stramenopiles</taxon>
        <taxon>Oomycota</taxon>
        <taxon>Peronosporomycetes</taxon>
        <taxon>Peronosporales</taxon>
        <taxon>Peronosporaceae</taxon>
        <taxon>Phytophthora</taxon>
    </lineage>
</organism>
<dbReference type="EMBL" id="QXFV01001237">
    <property type="protein sequence ID" value="KAE9011096.1"/>
    <property type="molecule type" value="Genomic_DNA"/>
</dbReference>
<dbReference type="AlphaFoldDB" id="A0A6A3KUB7"/>
<dbReference type="Pfam" id="PF00134">
    <property type="entry name" value="Cyclin_N"/>
    <property type="match status" value="1"/>
</dbReference>
<feature type="compositionally biased region" description="Low complexity" evidence="2">
    <location>
        <begin position="317"/>
        <end position="326"/>
    </location>
</feature>
<feature type="domain" description="Cyclin-like" evidence="3">
    <location>
        <begin position="163"/>
        <end position="245"/>
    </location>
</feature>
<comment type="caution">
    <text evidence="4">The sequence shown here is derived from an EMBL/GenBank/DDBJ whole genome shotgun (WGS) entry which is preliminary data.</text>
</comment>
<evidence type="ECO:0000259" key="3">
    <source>
        <dbReference type="SMART" id="SM00385"/>
    </source>
</evidence>
<dbReference type="CDD" id="cd20533">
    <property type="entry name" value="CYCLIN_CCNL_rpt2"/>
    <property type="match status" value="1"/>
</dbReference>
<evidence type="ECO:0000313" key="6">
    <source>
        <dbReference type="Proteomes" id="UP000429607"/>
    </source>
</evidence>
<feature type="compositionally biased region" description="Basic and acidic residues" evidence="2">
    <location>
        <begin position="349"/>
        <end position="379"/>
    </location>
</feature>
<evidence type="ECO:0000256" key="1">
    <source>
        <dbReference type="RuleBase" id="RU000383"/>
    </source>
</evidence>
<dbReference type="PIRSF" id="PIRSF036580">
    <property type="entry name" value="Cyclin_L"/>
    <property type="match status" value="1"/>
</dbReference>
<dbReference type="SMART" id="SM00385">
    <property type="entry name" value="CYCLIN"/>
    <property type="match status" value="2"/>
</dbReference>